<accession>A7XX63</accession>
<dbReference type="RefSeq" id="YP_001467891.1">
    <property type="nucleotide sequence ID" value="NC_009803.1"/>
</dbReference>
<evidence type="ECO:0000313" key="1">
    <source>
        <dbReference type="EMBL" id="ABU96871.1"/>
    </source>
</evidence>
<reference evidence="1 2" key="1">
    <citation type="journal article" date="2008" name="J. Mol. Biol.">
        <title>Genome comparison and proteomic characterization of Thermus thermophilus bacteriophages P23-45 and P74-26: siphoviruses with triplex-forming sequences and the longest known tails.</title>
        <authorList>
            <person name="Minakhin L."/>
            <person name="Goel M."/>
            <person name="Berdygulova Z."/>
            <person name="Ramanculov E."/>
            <person name="Florens L."/>
            <person name="Glazko G."/>
            <person name="Karamychev V.N."/>
            <person name="Slesarev A.I."/>
            <person name="Kozyavkin S.A."/>
            <person name="Khromov I."/>
            <person name="Ackermann H.W."/>
            <person name="Washburn M."/>
            <person name="Mushegian A."/>
            <person name="Severinov K."/>
        </authorList>
    </citation>
    <scope>NUCLEOTIDE SEQUENCE</scope>
</reference>
<dbReference type="Proteomes" id="UP000001132">
    <property type="component" value="Segment"/>
</dbReference>
<evidence type="ECO:0000313" key="2">
    <source>
        <dbReference type="Proteomes" id="UP000001132"/>
    </source>
</evidence>
<dbReference type="EMBL" id="EU100883">
    <property type="protein sequence ID" value="ABU96871.1"/>
    <property type="molecule type" value="Genomic_DNA"/>
</dbReference>
<gene>
    <name evidence="1" type="ORF">P23p38</name>
</gene>
<protein>
    <submittedName>
        <fullName evidence="1">Uncharacterized protein</fullName>
    </submittedName>
</protein>
<proteinExistence type="predicted"/>
<dbReference type="GeneID" id="5600416"/>
<keyword evidence="2" id="KW-1185">Reference proteome</keyword>
<organismHost>
    <name type="scientific">Thermus thermophilus</name>
    <dbReference type="NCBI Taxonomy" id="274"/>
</organismHost>
<organism evidence="1 2">
    <name type="scientific">Thermus virus P23-45</name>
    <name type="common">Thermus thermophilus phage P23-45</name>
    <dbReference type="NCBI Taxonomy" id="2914006"/>
    <lineage>
        <taxon>Viruses</taxon>
        <taxon>Duplodnaviria</taxon>
        <taxon>Heunggongvirae</taxon>
        <taxon>Uroviricota</taxon>
        <taxon>Caudoviricetes</taxon>
        <taxon>Oshimavirus</taxon>
        <taxon>Oshimavirus P2345</taxon>
    </lineage>
</organism>
<sequence>MSPSSPFSLTLAKFCVKENADPYESYLYLRALFEAFFFTFNSVPSHLAVVDANPMDYSYGMHLMWDEPSPMMVPFSTDFLVNSLHSKELHQLFLQDLRDGMPLAAMVDRLSSLVRKTPFFEELSALASKEPDLGAIDALVRKYSKEV</sequence>
<name>A7XX63_BP234</name>
<dbReference type="KEGG" id="vg:5600416"/>